<evidence type="ECO:0000313" key="2">
    <source>
        <dbReference type="EMBL" id="OAD06715.1"/>
    </source>
</evidence>
<gene>
    <name evidence="2" type="ORF">MUCCIDRAFT_107299</name>
    <name evidence="1" type="ORF">MUCCIDRAFT_116326</name>
</gene>
<evidence type="ECO:0000313" key="3">
    <source>
        <dbReference type="Proteomes" id="UP000077051"/>
    </source>
</evidence>
<protein>
    <submittedName>
        <fullName evidence="2">Uncharacterized protein</fullName>
    </submittedName>
</protein>
<dbReference type="VEuPathDB" id="FungiDB:MUCCIDRAFT_107299"/>
<comment type="caution">
    <text evidence="2">The sequence shown here is derived from an EMBL/GenBank/DDBJ whole genome shotgun (WGS) entry which is preliminary data.</text>
</comment>
<name>A0A168NTF8_MUCCL</name>
<reference evidence="2 3" key="1">
    <citation type="submission" date="2015-06" db="EMBL/GenBank/DDBJ databases">
        <title>Expansion of signal transduction pathways in fungi by whole-genome duplication.</title>
        <authorList>
            <consortium name="DOE Joint Genome Institute"/>
            <person name="Corrochano L.M."/>
            <person name="Kuo A."/>
            <person name="Marcet-Houben M."/>
            <person name="Polaino S."/>
            <person name="Salamov A."/>
            <person name="Villalobos J.M."/>
            <person name="Alvarez M.I."/>
            <person name="Avalos J."/>
            <person name="Benito E.P."/>
            <person name="Benoit I."/>
            <person name="Burger G."/>
            <person name="Camino L.P."/>
            <person name="Canovas D."/>
            <person name="Cerda-Olmedo E."/>
            <person name="Cheng J.-F."/>
            <person name="Dominguez A."/>
            <person name="Elias M."/>
            <person name="Eslava A.P."/>
            <person name="Glaser F."/>
            <person name="Grimwood J."/>
            <person name="Gutierrez G."/>
            <person name="Heitman J."/>
            <person name="Henrissat B."/>
            <person name="Iturriaga E.A."/>
            <person name="Lang B.F."/>
            <person name="Lavin J.L."/>
            <person name="Lee S."/>
            <person name="Li W."/>
            <person name="Lindquist E."/>
            <person name="Lopez-Garcia S."/>
            <person name="Luque E.M."/>
            <person name="Marcos A.T."/>
            <person name="Martin J."/>
            <person name="Mccluskey K."/>
            <person name="Medina H.R."/>
            <person name="Miralles-Duran A."/>
            <person name="Miyazaki A."/>
            <person name="Munoz-Torres E."/>
            <person name="Oguiza J.A."/>
            <person name="Ohm R."/>
            <person name="Olmedo M."/>
            <person name="Orejas M."/>
            <person name="Ortiz-Castellanos L."/>
            <person name="Pisabarro A.G."/>
            <person name="Rodriguez-Romero J."/>
            <person name="Ruiz-Herrera J."/>
            <person name="Ruiz-Vazquez R."/>
            <person name="Sanz C."/>
            <person name="Schackwitz W."/>
            <person name="Schmutz J."/>
            <person name="Shahriari M."/>
            <person name="Shelest E."/>
            <person name="Silva-Franco F."/>
            <person name="Soanes D."/>
            <person name="Syed K."/>
            <person name="Tagua V.G."/>
            <person name="Talbot N.J."/>
            <person name="Thon M."/>
            <person name="De Vries R.P."/>
            <person name="Wiebenga A."/>
            <person name="Yadav J.S."/>
            <person name="Braun E.L."/>
            <person name="Baker S."/>
            <person name="Garre V."/>
            <person name="Horwitz B."/>
            <person name="Torres-Martinez S."/>
            <person name="Idnurm A."/>
            <person name="Herrera-Estrella A."/>
            <person name="Gabaldon T."/>
            <person name="Grigoriev I.V."/>
        </authorList>
    </citation>
    <scope>NUCLEOTIDE SEQUENCE [LARGE SCALE GENOMIC DNA]</scope>
    <source>
        <strain evidence="2 3">CBS 277.49</strain>
    </source>
</reference>
<accession>A0A168NTF8</accession>
<organism evidence="2 3">
    <name type="scientific">Mucor lusitanicus CBS 277.49</name>
    <dbReference type="NCBI Taxonomy" id="747725"/>
    <lineage>
        <taxon>Eukaryota</taxon>
        <taxon>Fungi</taxon>
        <taxon>Fungi incertae sedis</taxon>
        <taxon>Mucoromycota</taxon>
        <taxon>Mucoromycotina</taxon>
        <taxon>Mucoromycetes</taxon>
        <taxon>Mucorales</taxon>
        <taxon>Mucorineae</taxon>
        <taxon>Mucoraceae</taxon>
        <taxon>Mucor</taxon>
    </lineage>
</organism>
<evidence type="ECO:0000313" key="1">
    <source>
        <dbReference type="EMBL" id="OAC97596.1"/>
    </source>
</evidence>
<dbReference type="Proteomes" id="UP000077051">
    <property type="component" value="Unassembled WGS sequence"/>
</dbReference>
<dbReference type="VEuPathDB" id="FungiDB:MUCCIDRAFT_116326"/>
<proteinExistence type="predicted"/>
<dbReference type="AlphaFoldDB" id="A0A168NTF8"/>
<dbReference type="EMBL" id="AMYB01000002">
    <property type="protein sequence ID" value="OAD06715.1"/>
    <property type="molecule type" value="Genomic_DNA"/>
</dbReference>
<keyword evidence="3" id="KW-1185">Reference proteome</keyword>
<sequence>MELMLQEACSITNNSRVDGTDINFLKLGLSNSINLMGSAYRETRHEFIFSECGVTNFATLNKARDSEAMYCGIVRSLVEILLKGTGLKAINGELTSANTKRMSIIN</sequence>
<dbReference type="EMBL" id="AMYB01000015">
    <property type="protein sequence ID" value="OAC97596.1"/>
    <property type="molecule type" value="Genomic_DNA"/>
</dbReference>